<reference evidence="2" key="1">
    <citation type="journal article" date="2019" name="Int. J. Syst. Evol. Microbiol.">
        <title>The Global Catalogue of Microorganisms (GCM) 10K type strain sequencing project: providing services to taxonomists for standard genome sequencing and annotation.</title>
        <authorList>
            <consortium name="The Broad Institute Genomics Platform"/>
            <consortium name="The Broad Institute Genome Sequencing Center for Infectious Disease"/>
            <person name="Wu L."/>
            <person name="Ma J."/>
        </authorList>
    </citation>
    <scope>NUCLEOTIDE SEQUENCE [LARGE SCALE GENOMIC DNA]</scope>
    <source>
        <strain evidence="2">KCTC 42662</strain>
    </source>
</reference>
<dbReference type="PROSITE" id="PS51257">
    <property type="entry name" value="PROKAR_LIPOPROTEIN"/>
    <property type="match status" value="1"/>
</dbReference>
<comment type="caution">
    <text evidence="1">The sequence shown here is derived from an EMBL/GenBank/DDBJ whole genome shotgun (WGS) entry which is preliminary data.</text>
</comment>
<proteinExistence type="predicted"/>
<gene>
    <name evidence="1" type="ORF">ACFSR5_07060</name>
</gene>
<protein>
    <submittedName>
        <fullName evidence="1">Uncharacterized protein</fullName>
    </submittedName>
</protein>
<evidence type="ECO:0000313" key="2">
    <source>
        <dbReference type="Proteomes" id="UP001597545"/>
    </source>
</evidence>
<evidence type="ECO:0000313" key="1">
    <source>
        <dbReference type="EMBL" id="MFD2547403.1"/>
    </source>
</evidence>
<organism evidence="1 2">
    <name type="scientific">Sphingobacterium suaedae</name>
    <dbReference type="NCBI Taxonomy" id="1686402"/>
    <lineage>
        <taxon>Bacteria</taxon>
        <taxon>Pseudomonadati</taxon>
        <taxon>Bacteroidota</taxon>
        <taxon>Sphingobacteriia</taxon>
        <taxon>Sphingobacteriales</taxon>
        <taxon>Sphingobacteriaceae</taxon>
        <taxon>Sphingobacterium</taxon>
    </lineage>
</organism>
<dbReference type="RefSeq" id="WP_380902125.1">
    <property type="nucleotide sequence ID" value="NZ_JBHUEG010000007.1"/>
</dbReference>
<name>A0ABW5KG45_9SPHI</name>
<accession>A0ABW5KG45</accession>
<dbReference type="Proteomes" id="UP001597545">
    <property type="component" value="Unassembled WGS sequence"/>
</dbReference>
<sequence length="147" mass="16645">MRRIFYLFLLIFATMACRTHRPIGSASGAKEALDSTDILLNLGQTQFLKPLGIHVTFTHVLEDSRCPKGMHCIWAGVAAVEVSVMGIYTRPQTLRLATTALPAKGYETMQRFNEYMLRMNALEPYPHSSSDTTRQPPYQLRITIIKQ</sequence>
<dbReference type="EMBL" id="JBHULR010000003">
    <property type="protein sequence ID" value="MFD2547403.1"/>
    <property type="molecule type" value="Genomic_DNA"/>
</dbReference>
<keyword evidence="2" id="KW-1185">Reference proteome</keyword>